<evidence type="ECO:0000259" key="9">
    <source>
        <dbReference type="PROSITE" id="PS50994"/>
    </source>
</evidence>
<dbReference type="InterPro" id="IPR036875">
    <property type="entry name" value="Znf_CCHC_sf"/>
</dbReference>
<dbReference type="InterPro" id="IPR001584">
    <property type="entry name" value="Integrase_cat-core"/>
</dbReference>
<dbReference type="OrthoDB" id="2014122at2759"/>
<evidence type="ECO:0000256" key="6">
    <source>
        <dbReference type="SAM" id="Coils"/>
    </source>
</evidence>
<dbReference type="GO" id="GO:0006508">
    <property type="term" value="P:proteolysis"/>
    <property type="evidence" value="ECO:0007669"/>
    <property type="project" value="UniProtKB-KW"/>
</dbReference>
<dbReference type="InterPro" id="IPR039537">
    <property type="entry name" value="Retrotran_Ty1/copia-like"/>
</dbReference>
<feature type="domain" description="CCHC-type" evidence="8">
    <location>
        <begin position="841"/>
        <end position="856"/>
    </location>
</feature>
<comment type="caution">
    <text evidence="10">The sequence shown here is derived from an EMBL/GenBank/DDBJ whole genome shotgun (WGS) entry which is preliminary data.</text>
</comment>
<dbReference type="GO" id="GO:0015074">
    <property type="term" value="P:DNA integration"/>
    <property type="evidence" value="ECO:0007669"/>
    <property type="project" value="InterPro"/>
</dbReference>
<dbReference type="Pfam" id="PF07727">
    <property type="entry name" value="RVT_2"/>
    <property type="match status" value="1"/>
</dbReference>
<name>A0A5N6MIY3_9ASTR</name>
<dbReference type="SMART" id="SM00343">
    <property type="entry name" value="ZnF_C2HC"/>
    <property type="match status" value="3"/>
</dbReference>
<dbReference type="Pfam" id="PF00665">
    <property type="entry name" value="rve"/>
    <property type="match status" value="1"/>
</dbReference>
<keyword evidence="3" id="KW-0064">Aspartyl protease</keyword>
<dbReference type="InterPro" id="IPR025724">
    <property type="entry name" value="GAG-pre-integrase_dom"/>
</dbReference>
<keyword evidence="11" id="KW-1185">Reference proteome</keyword>
<feature type="region of interest" description="Disordered" evidence="7">
    <location>
        <begin position="268"/>
        <end position="300"/>
    </location>
</feature>
<feature type="compositionally biased region" description="Low complexity" evidence="7">
    <location>
        <begin position="2276"/>
        <end position="2293"/>
    </location>
</feature>
<sequence>MSDMYAAMASQNSKLQNILISENEVGSTNKVPKLLDLADYDSWKGRFETHLNGTDTNLWERILSPYERPRVAGTDLFQLLERLDVDERKKYDSEKKAYWLLSQAIPNQILHQFDEHKTAYSLWNALKARVEGNTNLKKMKATDIRKEFENFNIIGNETLDALITRYRHLLTEVRKYGIEYSEDEKIDCLADALPDKWNSLVHILRENLPGLTLVEFIQKLEEQEMKDKRKARRVNVTQDPSLYGGSVATPPAASAKIQTAFVSRTFESTQSSSVPTSSSSHCPVNEKKSESTPPPVQLNTTNLGKVTVEAVKDHMSILSCVVSAYDEQVAGRIGNANLTFEDYAQIDEDEMELIDTQWALASVIRRINRYEKKTGKKFTFDRNTKFGFNPKSTQCYNCGEHGHFARECKNPKKQGNLNPFKPKEDYHKKKEKSEESSSKALVSQADEGYDWGVKYDDLMGAFMASLEEESGKGKEKIDEMTEVQSDLYEMIDRLKEMNSQLTSDLRVCTEANKKLISKEKTFDKKIIDLSKENEDLKIKVLQNNHAVSVHLDSVQKLKVELSAAKAEAELNKAKLENYQNSAFVIDHFAAMQRSCDNSGIGFHSVPPPFSFAPRPQLEPDLEIDPISLKESESDHESEFVDNDAPIIEDITDLEYPDDILRMIGHQKAKSVEKKSPVFQKSKSEVKSAGNSMAKQKIVSKSNLKVKTTSTVKPIVFVESSTTQKGESSKVFQKSEKFSKNIDKKFVKVVDKVNKSGVGNKGKSKTYQKNEKIKATVLKKKVLSPSVASKSLESSKGCDEKPKKVSSRKCYRCGKLGQVIAECDMDNCNRFHTFTPRKTRQCFTCGGKGHISVNCPNHKVKKKTSVNDNCVIHASGNPRRVAFTGHINSRWIVDSGCSRHMTGEISLLKDFREMNGCYVNFAGDKGGQITGSGSLTSGKVSFDNVNYCKELTNNLLSVFQISNKGYKVLFDEKKCYVLKQGIQIPEDWILMTADRCKDLYVLDMAKAETVNKVETCLVSKATEQDTRSWHRRMGHIHIRKMNHLVHNHLVDGVPVKHFKLPDVCVSCKKGKQKRRSHKTKTVFTIDKPLELLHMDLFRPINVKSIGGESYCFVVTDDFSRFSWVMFLKFKSETYENFVLLVNRLETLYKLRVRRVRLDNGTEFKNQNMEAFCDLKGIQQQFSAPYEPQMNGVAERKNRTLIESARTMLADSKLPITFWSEDVATACFTLNRVLIVKRHNKTCYELLQNRKPNLEHLEPFGAPCTMLKKDAKFNSKVEEGFFLGYSLPNKRVFNKRTGVVELWYNVDVQRHTPIPEGKGPNWLFDYDKLFESFNLSPTVTDDEISLQMLYDLQNYEDTGIYHPAEDTHPTGEGTSEAVNVDWSSEDDQDIFEDAVSQDQDEDQNITNLDHGVGVPQVPVHVNHPVNQIIGDLSVGVQTRRQVANEESLYVELERNHGTQELWMHSAFVSQIEPKSVTEALHLPKGEKKIGTRWVLKCKRDDRGVIVRNKARLVVQGFKQIEGIDYDEVFVPVARLEAIRLFLSFAAHRKFKVFQLDVKSAFLYGSLKETVYVCQPPGLEDPIHRDQVYILDKALYGLHQAPRAWYETLSTHLIEHGFNRGQIDKTLFYREKGKDILLVQIYVDDIIFGSTDEQMCLGFKQVMIEKYEMSAMSDIKFFLGLQIDQSDDGIFIHQTKYIQDVLKRFSMLDCKPISTPIQPNHGIEPDIKGELIDATLYRGMIGSLMYLTASRPDIVFTTSICARYQSKPKVSHLIAVKRILRYLKGTPNTGLWYPKDDNYSFHAYSDSDYGGCKTDSKSTTGGAQFLGERLVSWQCKKQTSVATSTYEAEYVAAASCCSQVLWIQQQMRDYGLNFLTTPIHVDNEVAIAITKNPIHTNEQRADLLTKAFDKQRFKYLLKLNGIRVMGEVRLTNKVRSYEGSFILRFVHQKVRSFRRFVHSEVCSSEGSFIQKVRSFKEMENLVFGDKHNVCAYLDPTTKNGQDFRPMIEFLRRSRIYYAISNSVQIYRSHIQSFWESARVISVDEDYVIDANVLGQAIRISEADIRRVLQFGGEPNGVTLIPERCIKGCFLRIRYFGAYNSILVKKGKLPLQYRFLAHVLLHCLSMRKGTFDELRDFMRSAMVALILNKPFNFSGMIFRYMCDNVTKAKDRFYMYPRFVEMLIDERLPEDMLPREAGDLLKLKHMTDSSLGQVRVYQRTGDAVLEKDLIGHCARANYVAPENDAWRHDESESDNEDVAADDNQAPPPPPPSQQPRKTPGQSSRSTSQAKSSQEQSSQEPLEVDMSEMQTETIVADDDESESSDTESEYEMVQEGNQMVRRLKRKFVEKAAEEREEKDDPIFIPDEPESSKPKKIKRMAKRGPYEKKKTKTTKTIVSSPVISILAPTSISPVVTSSVSTSTIHTSTLQTPEFVNVATFIPSFVESTTVTVSVPETSTQHDDLPRDDLFSGLDELGDINFTDYDDSEIKRRLSALTKEFEEYRKEKEQNVSDKPSSSSTELDEIKAQMTLMMKWREEDMVEKKKMQDKISELDFFIKLQSEDIVDLKNENTELRFKIKDLESKVTKSDASSSKVEKVVVDVDEEEEKVEDEEEEEVDYGDTDIDEHPDDFDGGGDDGANGGAGGVARSDIGLDSVTGAIIVYTPSKLAKDAVPITSVSSDKAKDCTYVEFEDLDSIEYPERILDYSLPTFLDLFKMHSDINLQRNIVEVQVYQEREEGESMDDYSVQDYHNLFDDDDDELRFDFEEYEDTDLSDFDKDVIDEELLNLNTMKKIFEAGSMSSYTLNPIRVKTNMDLWNEIQDETKYIIDNLHVFKIMKDSIEDKDPENLSKQVKKFKIGSTSKMIGNIISYGYYHDISGSLPGKGCYVVKRSDGCQYFGKASDLMTLPAFECKNLSRLKMIKPIQTRHNEIFESLLKKEARHGWSLLSPQFRERFKSYVKPTVYKRPRLRKVEQDWNSYFKFWFYNERTSEGVIVLKQDEDWRVIRMLDPIWIVNCSRDDIILLDSAQIYAEDGFHDYGVSFKDMAIQYQTIARMCFTLRIHSGCNWNDVNYLYTELMQLQKERDERVAKIEAKRLAKIPRSVVIRAVDNVVTEDVGESSAVKDKVADQE</sequence>
<dbReference type="PROSITE" id="PS50994">
    <property type="entry name" value="INTEGRASE"/>
    <property type="match status" value="1"/>
</dbReference>
<feature type="compositionally biased region" description="Low complexity" evidence="7">
    <location>
        <begin position="268"/>
        <end position="280"/>
    </location>
</feature>
<keyword evidence="6" id="KW-0175">Coiled coil</keyword>
<proteinExistence type="predicted"/>
<feature type="region of interest" description="Disordered" evidence="7">
    <location>
        <begin position="409"/>
        <end position="441"/>
    </location>
</feature>
<keyword evidence="4" id="KW-0378">Hydrolase</keyword>
<organism evidence="10 11">
    <name type="scientific">Mikania micrantha</name>
    <name type="common">bitter vine</name>
    <dbReference type="NCBI Taxonomy" id="192012"/>
    <lineage>
        <taxon>Eukaryota</taxon>
        <taxon>Viridiplantae</taxon>
        <taxon>Streptophyta</taxon>
        <taxon>Embryophyta</taxon>
        <taxon>Tracheophyta</taxon>
        <taxon>Spermatophyta</taxon>
        <taxon>Magnoliopsida</taxon>
        <taxon>eudicotyledons</taxon>
        <taxon>Gunneridae</taxon>
        <taxon>Pentapetalae</taxon>
        <taxon>asterids</taxon>
        <taxon>campanulids</taxon>
        <taxon>Asterales</taxon>
        <taxon>Asteraceae</taxon>
        <taxon>Asteroideae</taxon>
        <taxon>Heliantheae alliance</taxon>
        <taxon>Eupatorieae</taxon>
        <taxon>Mikania</taxon>
    </lineage>
</organism>
<dbReference type="Pfam" id="PF14223">
    <property type="entry name" value="Retrotran_gag_2"/>
    <property type="match status" value="1"/>
</dbReference>
<dbReference type="InterPro" id="IPR012337">
    <property type="entry name" value="RNaseH-like_sf"/>
</dbReference>
<accession>A0A5N6MIY3</accession>
<feature type="compositionally biased region" description="Acidic residues" evidence="7">
    <location>
        <begin position="2594"/>
        <end position="2628"/>
    </location>
</feature>
<feature type="compositionally biased region" description="Basic and acidic residues" evidence="7">
    <location>
        <begin position="2345"/>
        <end position="2355"/>
    </location>
</feature>
<dbReference type="SUPFAM" id="SSF57756">
    <property type="entry name" value="Retrovirus zinc finger-like domains"/>
    <property type="match status" value="1"/>
</dbReference>
<dbReference type="CDD" id="cd09272">
    <property type="entry name" value="RNase_HI_RT_Ty1"/>
    <property type="match status" value="1"/>
</dbReference>
<dbReference type="PROSITE" id="PS50158">
    <property type="entry name" value="ZF_CCHC"/>
    <property type="match status" value="2"/>
</dbReference>
<dbReference type="Pfam" id="PF22936">
    <property type="entry name" value="Pol_BBD"/>
    <property type="match status" value="1"/>
</dbReference>
<dbReference type="InterPro" id="IPR013103">
    <property type="entry name" value="RVT_2"/>
</dbReference>
<evidence type="ECO:0000256" key="2">
    <source>
        <dbReference type="ARBA" id="ARBA00022723"/>
    </source>
</evidence>
<keyword evidence="5" id="KW-0863">Zinc-finger</keyword>
<evidence type="ECO:0000256" key="5">
    <source>
        <dbReference type="PROSITE-ProRule" id="PRU00047"/>
    </source>
</evidence>
<dbReference type="Gene3D" id="4.10.60.10">
    <property type="entry name" value="Zinc finger, CCHC-type"/>
    <property type="match status" value="2"/>
</dbReference>
<dbReference type="EMBL" id="SZYD01000015">
    <property type="protein sequence ID" value="KAD3639939.1"/>
    <property type="molecule type" value="Genomic_DNA"/>
</dbReference>
<dbReference type="GO" id="GO:0003676">
    <property type="term" value="F:nucleic acid binding"/>
    <property type="evidence" value="ECO:0007669"/>
    <property type="project" value="InterPro"/>
</dbReference>
<dbReference type="SUPFAM" id="SSF56672">
    <property type="entry name" value="DNA/RNA polymerases"/>
    <property type="match status" value="1"/>
</dbReference>
<dbReference type="GO" id="GO:0004190">
    <property type="term" value="F:aspartic-type endopeptidase activity"/>
    <property type="evidence" value="ECO:0007669"/>
    <property type="project" value="UniProtKB-KW"/>
</dbReference>
<feature type="region of interest" description="Disordered" evidence="7">
    <location>
        <begin position="2345"/>
        <end position="2386"/>
    </location>
</feature>
<dbReference type="InterPro" id="IPR054722">
    <property type="entry name" value="PolX-like_BBD"/>
</dbReference>
<dbReference type="SUPFAM" id="SSF53098">
    <property type="entry name" value="Ribonuclease H-like"/>
    <property type="match status" value="1"/>
</dbReference>
<evidence type="ECO:0000256" key="4">
    <source>
        <dbReference type="ARBA" id="ARBA00022801"/>
    </source>
</evidence>
<dbReference type="InterPro" id="IPR036397">
    <property type="entry name" value="RNaseH_sf"/>
</dbReference>
<evidence type="ECO:0000256" key="7">
    <source>
        <dbReference type="SAM" id="MobiDB-lite"/>
    </source>
</evidence>
<dbReference type="Pfam" id="PF00098">
    <property type="entry name" value="zf-CCHC"/>
    <property type="match status" value="2"/>
</dbReference>
<feature type="compositionally biased region" description="Acidic residues" evidence="7">
    <location>
        <begin position="2309"/>
        <end position="2326"/>
    </location>
</feature>
<keyword evidence="1" id="KW-0645">Protease</keyword>
<dbReference type="PANTHER" id="PTHR42648:SF32">
    <property type="entry name" value="RIBONUCLEASE H-LIKE DOMAIN, GAG-PRE-INTEGRASE DOMAIN PROTEIN-RELATED"/>
    <property type="match status" value="1"/>
</dbReference>
<evidence type="ECO:0000256" key="3">
    <source>
        <dbReference type="ARBA" id="ARBA00022750"/>
    </source>
</evidence>
<dbReference type="GO" id="GO:0008270">
    <property type="term" value="F:zinc ion binding"/>
    <property type="evidence" value="ECO:0007669"/>
    <property type="project" value="UniProtKB-KW"/>
</dbReference>
<keyword evidence="2" id="KW-0479">Metal-binding</keyword>
<protein>
    <submittedName>
        <fullName evidence="10">Uncharacterized protein</fullName>
    </submittedName>
</protein>
<evidence type="ECO:0000313" key="11">
    <source>
        <dbReference type="Proteomes" id="UP000326396"/>
    </source>
</evidence>
<feature type="domain" description="CCHC-type" evidence="8">
    <location>
        <begin position="395"/>
        <end position="410"/>
    </location>
</feature>
<evidence type="ECO:0000259" key="8">
    <source>
        <dbReference type="PROSITE" id="PS50158"/>
    </source>
</evidence>
<dbReference type="Proteomes" id="UP000326396">
    <property type="component" value="Linkage Group LG5"/>
</dbReference>
<dbReference type="InterPro" id="IPR043502">
    <property type="entry name" value="DNA/RNA_pol_sf"/>
</dbReference>
<gene>
    <name evidence="10" type="ORF">E3N88_29162</name>
</gene>
<feature type="region of interest" description="Disordered" evidence="7">
    <location>
        <begin position="2238"/>
        <end position="2330"/>
    </location>
</feature>
<feature type="region of interest" description="Disordered" evidence="7">
    <location>
        <begin position="2589"/>
        <end position="2636"/>
    </location>
</feature>
<feature type="compositionally biased region" description="Basic and acidic residues" evidence="7">
    <location>
        <begin position="421"/>
        <end position="437"/>
    </location>
</feature>
<dbReference type="PANTHER" id="PTHR42648">
    <property type="entry name" value="TRANSPOSASE, PUTATIVE-RELATED"/>
    <property type="match status" value="1"/>
</dbReference>
<keyword evidence="5" id="KW-0862">Zinc</keyword>
<evidence type="ECO:0000256" key="1">
    <source>
        <dbReference type="ARBA" id="ARBA00022670"/>
    </source>
</evidence>
<dbReference type="Gene3D" id="3.30.420.10">
    <property type="entry name" value="Ribonuclease H-like superfamily/Ribonuclease H"/>
    <property type="match status" value="1"/>
</dbReference>
<feature type="compositionally biased region" description="Acidic residues" evidence="7">
    <location>
        <begin position="2246"/>
        <end position="2255"/>
    </location>
</feature>
<reference evidence="10 11" key="1">
    <citation type="submission" date="2019-05" db="EMBL/GenBank/DDBJ databases">
        <title>Mikania micrantha, genome provides insights into the molecular mechanism of rapid growth.</title>
        <authorList>
            <person name="Liu B."/>
        </authorList>
    </citation>
    <scope>NUCLEOTIDE SEQUENCE [LARGE SCALE GENOMIC DNA]</scope>
    <source>
        <strain evidence="10">NLD-2019</strain>
        <tissue evidence="10">Leaf</tissue>
    </source>
</reference>
<feature type="coiled-coil region" evidence="6">
    <location>
        <begin position="551"/>
        <end position="581"/>
    </location>
</feature>
<dbReference type="Pfam" id="PF13976">
    <property type="entry name" value="gag_pre-integrs"/>
    <property type="match status" value="1"/>
</dbReference>
<feature type="domain" description="Integrase catalytic" evidence="9">
    <location>
        <begin position="1083"/>
        <end position="1249"/>
    </location>
</feature>
<evidence type="ECO:0000313" key="10">
    <source>
        <dbReference type="EMBL" id="KAD3639939.1"/>
    </source>
</evidence>
<dbReference type="InterPro" id="IPR001878">
    <property type="entry name" value="Znf_CCHC"/>
</dbReference>